<evidence type="ECO:0000313" key="1">
    <source>
        <dbReference type="EMBL" id="NBL65367.1"/>
    </source>
</evidence>
<accession>A0ABW9ZDG9</accession>
<gene>
    <name evidence="1" type="ORF">GV828_09175</name>
</gene>
<dbReference type="Proteomes" id="UP000798602">
    <property type="component" value="Unassembled WGS sequence"/>
</dbReference>
<organism evidence="1 2">
    <name type="scientific">Flavobacterium ichthyis</name>
    <dbReference type="NCBI Taxonomy" id="2698827"/>
    <lineage>
        <taxon>Bacteria</taxon>
        <taxon>Pseudomonadati</taxon>
        <taxon>Bacteroidota</taxon>
        <taxon>Flavobacteriia</taxon>
        <taxon>Flavobacteriales</taxon>
        <taxon>Flavobacteriaceae</taxon>
        <taxon>Flavobacterium</taxon>
    </lineage>
</organism>
<name>A0ABW9ZDG9_9FLAO</name>
<keyword evidence="2" id="KW-1185">Reference proteome</keyword>
<comment type="caution">
    <text evidence="1">The sequence shown here is derived from an EMBL/GenBank/DDBJ whole genome shotgun (WGS) entry which is preliminary data.</text>
</comment>
<evidence type="ECO:0000313" key="2">
    <source>
        <dbReference type="Proteomes" id="UP000798602"/>
    </source>
</evidence>
<dbReference type="RefSeq" id="WP_166537193.1">
    <property type="nucleotide sequence ID" value="NZ_JAABLM010000010.1"/>
</dbReference>
<proteinExistence type="predicted"/>
<dbReference type="EMBL" id="JAABLM010000010">
    <property type="protein sequence ID" value="NBL65367.1"/>
    <property type="molecule type" value="Genomic_DNA"/>
</dbReference>
<protein>
    <submittedName>
        <fullName evidence="1">Uncharacterized protein</fullName>
    </submittedName>
</protein>
<reference evidence="2" key="1">
    <citation type="submission" date="2020-01" db="EMBL/GenBank/DDBJ databases">
        <title>Sphingomonas sp. strain CSW-10.</title>
        <authorList>
            <person name="Chen W.-M."/>
        </authorList>
    </citation>
    <scope>NUCLEOTIDE SEQUENCE [LARGE SCALE GENOMIC DNA]</scope>
    <source>
        <strain evidence="2">NST-5</strain>
    </source>
</reference>
<sequence>MQISKILFLLFCCSVFGQQSNNFEISRFEKENEQVEILRNQFNFKADDTLICLNNSKCVLIGKDSIVLYKVKSGKVEFKERILKEKIHSTMDITPIFSLNPSELNVDEMDGKKISISDGAEYVIDIYKKDKHLKLVSHSPETYIANKYPFYQERKEFLNYYKSLENLFIDERFLELQSAKEIYIKYDKNNNSSKTLINRKDIVDESEIFFINELMFYNIGKTHKEIKLQNINPKLIVDYNYLNQYFTEELKKLLKENPKRIFLIEESSKAKKVIIQQVRLVN</sequence>